<comment type="subcellular location">
    <subcellularLocation>
        <location evidence="1">Membrane</location>
        <topology evidence="1">Single-pass membrane protein</topology>
    </subcellularLocation>
</comment>
<evidence type="ECO:0000313" key="5">
    <source>
        <dbReference type="Proteomes" id="UP001230188"/>
    </source>
</evidence>
<comment type="caution">
    <text evidence="4">The sequence shown here is derived from an EMBL/GenBank/DDBJ whole genome shotgun (WGS) entry which is preliminary data.</text>
</comment>
<keyword evidence="3" id="KW-1133">Transmembrane helix</keyword>
<dbReference type="GO" id="GO:0016757">
    <property type="term" value="F:glycosyltransferase activity"/>
    <property type="evidence" value="ECO:0007669"/>
    <property type="project" value="TreeGrafter"/>
</dbReference>
<feature type="non-terminal residue" evidence="4">
    <location>
        <position position="1"/>
    </location>
</feature>
<protein>
    <recommendedName>
        <fullName evidence="6">Glycosyltransferase family 92 protein</fullName>
    </recommendedName>
</protein>
<proteinExistence type="predicted"/>
<accession>A0AAD7UAD0</accession>
<dbReference type="EMBL" id="JAQMWT010000443">
    <property type="protein sequence ID" value="KAJ8601236.1"/>
    <property type="molecule type" value="Genomic_DNA"/>
</dbReference>
<dbReference type="Proteomes" id="UP001230188">
    <property type="component" value="Unassembled WGS sequence"/>
</dbReference>
<dbReference type="PANTHER" id="PTHR21461">
    <property type="entry name" value="GLYCOSYLTRANSFERASE FAMILY 92 PROTEIN"/>
    <property type="match status" value="1"/>
</dbReference>
<organism evidence="4 5">
    <name type="scientific">Chrysophaeum taylorii</name>
    <dbReference type="NCBI Taxonomy" id="2483200"/>
    <lineage>
        <taxon>Eukaryota</taxon>
        <taxon>Sar</taxon>
        <taxon>Stramenopiles</taxon>
        <taxon>Ochrophyta</taxon>
        <taxon>Pelagophyceae</taxon>
        <taxon>Pelagomonadales</taxon>
        <taxon>Pelagomonadaceae</taxon>
        <taxon>Chrysophaeum</taxon>
    </lineage>
</organism>
<evidence type="ECO:0000256" key="2">
    <source>
        <dbReference type="ARBA" id="ARBA00022692"/>
    </source>
</evidence>
<evidence type="ECO:0000256" key="1">
    <source>
        <dbReference type="ARBA" id="ARBA00004167"/>
    </source>
</evidence>
<reference evidence="4" key="1">
    <citation type="submission" date="2023-01" db="EMBL/GenBank/DDBJ databases">
        <title>Metagenome sequencing of chrysophaentin producing Chrysophaeum taylorii.</title>
        <authorList>
            <person name="Davison J."/>
            <person name="Bewley C."/>
        </authorList>
    </citation>
    <scope>NUCLEOTIDE SEQUENCE</scope>
    <source>
        <strain evidence="4">NIES-1699</strain>
    </source>
</reference>
<dbReference type="GO" id="GO:0005737">
    <property type="term" value="C:cytoplasm"/>
    <property type="evidence" value="ECO:0007669"/>
    <property type="project" value="TreeGrafter"/>
</dbReference>
<sequence length="641" mass="68566">MRRRILGVSGAVVIVVVVLVPLGTRVPPPPQKAPPRRVLPSVQVATAPSVVLRATSHVIPVVATRLHAAAAHGLPFVVYQAFCAERDGCGVVTIVAQVEGACDQRRAVFERAQIDAWHQWRREFEALTPECPVCIASKTASKIKRSFAKAQREVLEERGGASIDRSYFCGFLMSGALIVTRSSVVTKKVFSLGSSIVFECPAPLGVRRGLAEGSVAVTIGPTRASLEKGHPPMDVVVQRNVSATVAACAWVKGGTYDDRAGNGQALPAARVAEWLAYHFALGVDHFAIFDNSAGVYRAALDREEDWGFDSPLHPALAPLVAAGRATHVPWPTLVDDERVPGCATRDLERRVHAATNGTKTTQSFFGRPSQYAAQNACHRRLVAAGASAVLHVDVDEFVVPRGKAAAPLRRKPTEPAPPTAPLVALAAPILHPRGPPPSALAMPCVFYAPCSGAPVGASRSLLLDDATCAGKATMFRQKLIAGPKALSLWVHYVRVATPGAGPVELLSYRDVILAHLRAGYALADAQAARAVDARAPSPAEARDYDRFVAPRFRPEGPSCADAAAAMLGRLRHAAAPENTMRFFGCERTDTKDPWGWCWCRDSWPRRFAHVLRPQLLALYGGGGALDRLRSAAGPSLLAAWP</sequence>
<keyword evidence="3" id="KW-0472">Membrane</keyword>
<evidence type="ECO:0000256" key="3">
    <source>
        <dbReference type="ARBA" id="ARBA00022989"/>
    </source>
</evidence>
<dbReference type="GO" id="GO:0016020">
    <property type="term" value="C:membrane"/>
    <property type="evidence" value="ECO:0007669"/>
    <property type="project" value="UniProtKB-SubCell"/>
</dbReference>
<dbReference type="AlphaFoldDB" id="A0AAD7UAD0"/>
<dbReference type="Pfam" id="PF13704">
    <property type="entry name" value="Glyco_tranf_2_4"/>
    <property type="match status" value="1"/>
</dbReference>
<name>A0AAD7UAD0_9STRA</name>
<dbReference type="PANTHER" id="PTHR21461:SF69">
    <property type="entry name" value="GLYCOSYLTRANSFERASE FAMILY 92 PROTEIN"/>
    <property type="match status" value="1"/>
</dbReference>
<keyword evidence="2" id="KW-0812">Transmembrane</keyword>
<keyword evidence="5" id="KW-1185">Reference proteome</keyword>
<gene>
    <name evidence="4" type="ORF">CTAYLR_003240</name>
</gene>
<evidence type="ECO:0008006" key="6">
    <source>
        <dbReference type="Google" id="ProtNLM"/>
    </source>
</evidence>
<evidence type="ECO:0000313" key="4">
    <source>
        <dbReference type="EMBL" id="KAJ8601236.1"/>
    </source>
</evidence>